<keyword evidence="8" id="KW-1185">Reference proteome</keyword>
<accession>A0A2U1LR16</accession>
<evidence type="ECO:0000259" key="6">
    <source>
        <dbReference type="Pfam" id="PF18052"/>
    </source>
</evidence>
<feature type="transmembrane region" description="Helical" evidence="5">
    <location>
        <begin position="67"/>
        <end position="87"/>
    </location>
</feature>
<evidence type="ECO:0000256" key="2">
    <source>
        <dbReference type="ARBA" id="ARBA00022741"/>
    </source>
</evidence>
<proteinExistence type="predicted"/>
<evidence type="ECO:0000256" key="3">
    <source>
        <dbReference type="ARBA" id="ARBA00022821"/>
    </source>
</evidence>
<comment type="caution">
    <text evidence="7">The sequence shown here is derived from an EMBL/GenBank/DDBJ whole genome shotgun (WGS) entry which is preliminary data.</text>
</comment>
<dbReference type="GO" id="GO:0005524">
    <property type="term" value="F:ATP binding"/>
    <property type="evidence" value="ECO:0007669"/>
    <property type="project" value="UniProtKB-KW"/>
</dbReference>
<evidence type="ECO:0000313" key="8">
    <source>
        <dbReference type="Proteomes" id="UP000245207"/>
    </source>
</evidence>
<dbReference type="STRING" id="35608.A0A2U1LR16"/>
<evidence type="ECO:0000256" key="5">
    <source>
        <dbReference type="SAM" id="Phobius"/>
    </source>
</evidence>
<dbReference type="GO" id="GO:0006952">
    <property type="term" value="P:defense response"/>
    <property type="evidence" value="ECO:0007669"/>
    <property type="project" value="UniProtKB-KW"/>
</dbReference>
<dbReference type="CDD" id="cd14798">
    <property type="entry name" value="RX-CC_like"/>
    <property type="match status" value="1"/>
</dbReference>
<keyword evidence="3" id="KW-0611">Plant defense</keyword>
<keyword evidence="4" id="KW-0067">ATP-binding</keyword>
<dbReference type="InterPro" id="IPR041118">
    <property type="entry name" value="Rx_N"/>
</dbReference>
<keyword evidence="5" id="KW-1133">Transmembrane helix</keyword>
<dbReference type="Proteomes" id="UP000245207">
    <property type="component" value="Unassembled WGS sequence"/>
</dbReference>
<dbReference type="InterPro" id="IPR038005">
    <property type="entry name" value="RX-like_CC"/>
</dbReference>
<keyword evidence="5" id="KW-0812">Transmembrane</keyword>
<gene>
    <name evidence="7" type="ORF">CTI12_AA463090</name>
</gene>
<reference evidence="7 8" key="1">
    <citation type="journal article" date="2018" name="Mol. Plant">
        <title>The genome of Artemisia annua provides insight into the evolution of Asteraceae family and artemisinin biosynthesis.</title>
        <authorList>
            <person name="Shen Q."/>
            <person name="Zhang L."/>
            <person name="Liao Z."/>
            <person name="Wang S."/>
            <person name="Yan T."/>
            <person name="Shi P."/>
            <person name="Liu M."/>
            <person name="Fu X."/>
            <person name="Pan Q."/>
            <person name="Wang Y."/>
            <person name="Lv Z."/>
            <person name="Lu X."/>
            <person name="Zhang F."/>
            <person name="Jiang W."/>
            <person name="Ma Y."/>
            <person name="Chen M."/>
            <person name="Hao X."/>
            <person name="Li L."/>
            <person name="Tang Y."/>
            <person name="Lv G."/>
            <person name="Zhou Y."/>
            <person name="Sun X."/>
            <person name="Brodelius P.E."/>
            <person name="Rose J.K.C."/>
            <person name="Tang K."/>
        </authorList>
    </citation>
    <scope>NUCLEOTIDE SEQUENCE [LARGE SCALE GENOMIC DNA]</scope>
    <source>
        <strain evidence="8">cv. Huhao1</strain>
        <tissue evidence="7">Leaf</tissue>
    </source>
</reference>
<dbReference type="Pfam" id="PF18052">
    <property type="entry name" value="Rx_N"/>
    <property type="match status" value="1"/>
</dbReference>
<sequence>MNVLSLRALIVHNVGCNNISGIVVECKRDEFQQPASMANAVTSANGCEAENQPASTKHSTRARHRQVSFLLSWLLFSAFFFLAHGHWHQLCRWSFAHLLQFTIDDIPSEDTSAVGVIWHLVTGISIADRARHCSNQLIHNRLVVANGLHSSEQQKRFLIGDVFIIVPIISPEFTFHHFQQLLLENFKQLLLVFGGAVVEFLLENLKQLLLYNADLISDLKGQINSLYRELGLINAFLKDSKEKCSEYEYVRELVRKIRDVAYEAEDTIDAFIVNAAMHKEISTLKKFTHGLEYATKL</sequence>
<name>A0A2U1LR16_ARTAN</name>
<evidence type="ECO:0000256" key="4">
    <source>
        <dbReference type="ARBA" id="ARBA00022840"/>
    </source>
</evidence>
<keyword evidence="2" id="KW-0547">Nucleotide-binding</keyword>
<dbReference type="OrthoDB" id="3027644at2759"/>
<feature type="domain" description="Disease resistance N-terminal" evidence="6">
    <location>
        <begin position="197"/>
        <end position="287"/>
    </location>
</feature>
<keyword evidence="1" id="KW-0677">Repeat</keyword>
<keyword evidence="5" id="KW-0472">Membrane</keyword>
<organism evidence="7 8">
    <name type="scientific">Artemisia annua</name>
    <name type="common">Sweet wormwood</name>
    <dbReference type="NCBI Taxonomy" id="35608"/>
    <lineage>
        <taxon>Eukaryota</taxon>
        <taxon>Viridiplantae</taxon>
        <taxon>Streptophyta</taxon>
        <taxon>Embryophyta</taxon>
        <taxon>Tracheophyta</taxon>
        <taxon>Spermatophyta</taxon>
        <taxon>Magnoliopsida</taxon>
        <taxon>eudicotyledons</taxon>
        <taxon>Gunneridae</taxon>
        <taxon>Pentapetalae</taxon>
        <taxon>asterids</taxon>
        <taxon>campanulids</taxon>
        <taxon>Asterales</taxon>
        <taxon>Asteraceae</taxon>
        <taxon>Asteroideae</taxon>
        <taxon>Anthemideae</taxon>
        <taxon>Artemisiinae</taxon>
        <taxon>Artemisia</taxon>
    </lineage>
</organism>
<evidence type="ECO:0000313" key="7">
    <source>
        <dbReference type="EMBL" id="PWA51453.1"/>
    </source>
</evidence>
<dbReference type="Gene3D" id="1.20.5.4130">
    <property type="match status" value="1"/>
</dbReference>
<protein>
    <submittedName>
        <fullName evidence="7">Disease resistance protein</fullName>
    </submittedName>
</protein>
<dbReference type="AlphaFoldDB" id="A0A2U1LR16"/>
<dbReference type="EMBL" id="PKPP01008156">
    <property type="protein sequence ID" value="PWA51453.1"/>
    <property type="molecule type" value="Genomic_DNA"/>
</dbReference>
<evidence type="ECO:0000256" key="1">
    <source>
        <dbReference type="ARBA" id="ARBA00022737"/>
    </source>
</evidence>